<evidence type="ECO:0000313" key="3">
    <source>
        <dbReference type="Proteomes" id="UP001295740"/>
    </source>
</evidence>
<keyword evidence="3" id="KW-1185">Reference proteome</keyword>
<accession>A0AAI8VSV0</accession>
<feature type="compositionally biased region" description="Low complexity" evidence="1">
    <location>
        <begin position="288"/>
        <end position="304"/>
    </location>
</feature>
<feature type="region of interest" description="Disordered" evidence="1">
    <location>
        <begin position="276"/>
        <end position="308"/>
    </location>
</feature>
<organism evidence="2 3">
    <name type="scientific">Anthostomella pinea</name>
    <dbReference type="NCBI Taxonomy" id="933095"/>
    <lineage>
        <taxon>Eukaryota</taxon>
        <taxon>Fungi</taxon>
        <taxon>Dikarya</taxon>
        <taxon>Ascomycota</taxon>
        <taxon>Pezizomycotina</taxon>
        <taxon>Sordariomycetes</taxon>
        <taxon>Xylariomycetidae</taxon>
        <taxon>Xylariales</taxon>
        <taxon>Xylariaceae</taxon>
        <taxon>Anthostomella</taxon>
    </lineage>
</organism>
<dbReference type="Proteomes" id="UP001295740">
    <property type="component" value="Unassembled WGS sequence"/>
</dbReference>
<dbReference type="EMBL" id="CAUWAG010000013">
    <property type="protein sequence ID" value="CAJ2510018.1"/>
    <property type="molecule type" value="Genomic_DNA"/>
</dbReference>
<evidence type="ECO:0000313" key="2">
    <source>
        <dbReference type="EMBL" id="CAJ2510018.1"/>
    </source>
</evidence>
<feature type="compositionally biased region" description="Polar residues" evidence="1">
    <location>
        <begin position="144"/>
        <end position="163"/>
    </location>
</feature>
<evidence type="ECO:0000256" key="1">
    <source>
        <dbReference type="SAM" id="MobiDB-lite"/>
    </source>
</evidence>
<dbReference type="PANTHER" id="PTHR40625">
    <property type="entry name" value="GTP-BINDING PROTEIN ESDC-RELATED"/>
    <property type="match status" value="1"/>
</dbReference>
<protein>
    <submittedName>
        <fullName evidence="2">Uu.00g059180.m01.CDS01</fullName>
    </submittedName>
</protein>
<name>A0AAI8VSV0_9PEZI</name>
<proteinExistence type="predicted"/>
<dbReference type="AlphaFoldDB" id="A0AAI8VSV0"/>
<feature type="compositionally biased region" description="Basic and acidic residues" evidence="1">
    <location>
        <begin position="122"/>
        <end position="134"/>
    </location>
</feature>
<dbReference type="PANTHER" id="PTHR40625:SF1">
    <property type="entry name" value="AMP-ACTIVATED PROTEIN KINASE GLYCOGEN-BINDING DOMAIN-CONTAINING PROTEIN"/>
    <property type="match status" value="1"/>
</dbReference>
<reference evidence="2" key="1">
    <citation type="submission" date="2023-10" db="EMBL/GenBank/DDBJ databases">
        <authorList>
            <person name="Hackl T."/>
        </authorList>
    </citation>
    <scope>NUCLEOTIDE SEQUENCE</scope>
</reference>
<gene>
    <name evidence="2" type="ORF">KHLLAP_LOCUS10486</name>
</gene>
<sequence length="431" mass="47004">MGQTYYYYYEVNGSTETHDPSLPTTNVCPYLPGQTVNTLEVPSEHQLRYRSASMNSLRATDFNTMDPNAKFTTPRPAPSVPEQPGARVKSSPSIAPKRCARSLSPAPRWSGAARRLFGLRPHGRETDRGRRLVESESESESESDSLSIQDNNQFSGTRSTTPSEGVRSRDMSPESLRRFLSDDKPMTPPALESGPTLRIPEDIVEDMEDDENFATSAASESAPFTTLSPPPFLRSHSASSVTSSIKEAKGEPAITLVPEALPLGNDTISNPTETRLAPPSFKLNIPRSHFSTSTTSSTMVSPTSFQSAESRDLSQLSFFDDSEEDEDFHSNEDDSYDVHRTRRSADEANGGSLHVPFTGYSLPQATTESTQLKSGPVASTSLGSPAFVARTENGLPAGNTSLFNLPNIDTGLDDLASDLRWMSDIIRPKDI</sequence>
<comment type="caution">
    <text evidence="2">The sequence shown here is derived from an EMBL/GenBank/DDBJ whole genome shotgun (WGS) entry which is preliminary data.</text>
</comment>
<feature type="region of interest" description="Disordered" evidence="1">
    <location>
        <begin position="67"/>
        <end position="173"/>
    </location>
</feature>